<feature type="transmembrane region" description="Helical" evidence="2">
    <location>
        <begin position="102"/>
        <end position="121"/>
    </location>
</feature>
<gene>
    <name evidence="4" type="ORF">DB30_01121</name>
</gene>
<evidence type="ECO:0000256" key="3">
    <source>
        <dbReference type="SAM" id="SignalP"/>
    </source>
</evidence>
<organism evidence="4 5">
    <name type="scientific">Enhygromyxa salina</name>
    <dbReference type="NCBI Taxonomy" id="215803"/>
    <lineage>
        <taxon>Bacteria</taxon>
        <taxon>Pseudomonadati</taxon>
        <taxon>Myxococcota</taxon>
        <taxon>Polyangia</taxon>
        <taxon>Nannocystales</taxon>
        <taxon>Nannocystaceae</taxon>
        <taxon>Enhygromyxa</taxon>
    </lineage>
</organism>
<proteinExistence type="predicted"/>
<dbReference type="SUPFAM" id="SSF52540">
    <property type="entry name" value="P-loop containing nucleoside triphosphate hydrolases"/>
    <property type="match status" value="1"/>
</dbReference>
<sequence length="1335" mass="146051">MSSVLMVFAWAWLCWAPPDPAADLEADAIESLGEFGFDPNDSLADGIPDNFADAERQLAPMIAEFLDAGAARVVMPLVAIAALLLLVGLIRRRFAAPPDAPSPGPAAAAASLACVGIYALGRAVDPLLASLLHRPAWFSESAWAQIGWFEWKLLGRPWAWGALPLAQHPGLAILVHVVVWALVWSVLRFVLDWVWATGLRWSEPTGGPPRPGRANGLPWYFAWVGASTTRRADRRFRRWLGPIVTLLIPLHVLAGMRLAENPGVLPAPGAWVTGGLLLWTLAFHLLVSGRPPAADKPAEAPNEDAEDEQQDRRMAPLARLREALEQLRPGVELEALEHREDAPGHQAEFPAAIAPLVREIFEDLTGEQRPWTHQAELLDHLGELWRMQAAPERGEVPTLQEEHATAVVSQAQGSTPHALVLAAEGSGRTTLTVLAALHVFFDRGATSLVIVRDRDQSTRWAKTLERALLGSSARWNVLVCVAGEDLTAALVAGRTPAIVVADLEACESEVLCDPRTDEFFGRLGLIVADDVDGFTGVAEMHLQLCVRRLWALLDRLHRAPYPAALLATAGAGASGMDAWAKHVLAVPMRLFAEDGSPSRPRVLLRRRDLVDGLGVDIPLNVLAQACDRAQLPWHLRLAGDAERRVRRAAFDLGDLRRHHCDDPREAAIVIVEGTYPDVRREAARLAHAGMALDPQAFPPRNPVVLVLAPPGDEEMVLHEEAEDALHRELVASLPRAVPLTEPRVVRQRHFDRAIGREQDLRALRDRFGARFVNETVASLGDTLRLREVLHLDPVTDDIVPQTLLRAVKEGALGQPIDASCVSDRSSRTEVVDAGTSEVLLTIDAALARAVYPPGRIFLHPRGRFMILEELGQAKPPGVAVAVEIRAEQIGGRERTTNDRSVTIEVDLAQQRPQWTDRQFGGRTLPVWLTHAQIIESVHGVRRFAPGPVLVDQRIYERPLEVRYGTDACLIDTTVRQDPPVASPSDDALIPLAAALRMIIPGYLRAAVDLVDVDLVDIDGRRALCVFDRTAGGSGFARHVCERGLRELLELARLVLERCVGPEFARLRHIHDRAPRSDPSRWRVSEALAWLDAVLDPPPSDADEAGEPELGGPRVEFTPGEGVGDLGRLWISRTGRTDDLVWTRHSWWSPVPIAGHARGKLNFDVAVERPAIAAARRRAIALAGQLMLRSERLDRASSEAHEQLLEADRGDLEPIRDTLAQLCGDALIDTVLALVAAIPISPRPMTVADRGPLAVLARRRADVDAKLLLACALLPTSACASVVTGPEDQAWLRIDHGYRAGDPASVKTWALDGPRPVLVDEEPARRATMVLDLRED</sequence>
<dbReference type="Gene3D" id="3.40.50.300">
    <property type="entry name" value="P-loop containing nucleotide triphosphate hydrolases"/>
    <property type="match status" value="1"/>
</dbReference>
<evidence type="ECO:0000256" key="2">
    <source>
        <dbReference type="SAM" id="Phobius"/>
    </source>
</evidence>
<dbReference type="RefSeq" id="WP_052557230.1">
    <property type="nucleotide sequence ID" value="NZ_JMCC02000121.1"/>
</dbReference>
<comment type="caution">
    <text evidence="4">The sequence shown here is derived from an EMBL/GenBank/DDBJ whole genome shotgun (WGS) entry which is preliminary data.</text>
</comment>
<feature type="transmembrane region" description="Helical" evidence="2">
    <location>
        <begin position="70"/>
        <end position="90"/>
    </location>
</feature>
<feature type="signal peptide" evidence="3">
    <location>
        <begin position="1"/>
        <end position="21"/>
    </location>
</feature>
<keyword evidence="3" id="KW-0732">Signal</keyword>
<evidence type="ECO:0000313" key="5">
    <source>
        <dbReference type="Proteomes" id="UP000031599"/>
    </source>
</evidence>
<dbReference type="InterPro" id="IPR027417">
    <property type="entry name" value="P-loop_NTPase"/>
</dbReference>
<name>A0A0C1Z4W4_9BACT</name>
<protein>
    <submittedName>
        <fullName evidence="4">Uncharacterized protein</fullName>
    </submittedName>
</protein>
<evidence type="ECO:0000313" key="4">
    <source>
        <dbReference type="EMBL" id="KIG12684.1"/>
    </source>
</evidence>
<dbReference type="EMBL" id="JMCC02000121">
    <property type="protein sequence ID" value="KIG12684.1"/>
    <property type="molecule type" value="Genomic_DNA"/>
</dbReference>
<reference evidence="4 5" key="1">
    <citation type="submission" date="2014-12" db="EMBL/GenBank/DDBJ databases">
        <title>Genome assembly of Enhygromyxa salina DSM 15201.</title>
        <authorList>
            <person name="Sharma G."/>
            <person name="Subramanian S."/>
        </authorList>
    </citation>
    <scope>NUCLEOTIDE SEQUENCE [LARGE SCALE GENOMIC DNA]</scope>
    <source>
        <strain evidence="4 5">DSM 15201</strain>
    </source>
</reference>
<keyword evidence="2" id="KW-1133">Transmembrane helix</keyword>
<keyword evidence="2" id="KW-0812">Transmembrane</keyword>
<dbReference type="Proteomes" id="UP000031599">
    <property type="component" value="Unassembled WGS sequence"/>
</dbReference>
<feature type="region of interest" description="Disordered" evidence="1">
    <location>
        <begin position="1095"/>
        <end position="1114"/>
    </location>
</feature>
<feature type="transmembrane region" description="Helical" evidence="2">
    <location>
        <begin position="239"/>
        <end position="258"/>
    </location>
</feature>
<keyword evidence="2" id="KW-0472">Membrane</keyword>
<feature type="chain" id="PRO_5002143723" evidence="3">
    <location>
        <begin position="22"/>
        <end position="1335"/>
    </location>
</feature>
<accession>A0A0C1Z4W4</accession>
<evidence type="ECO:0000256" key="1">
    <source>
        <dbReference type="SAM" id="MobiDB-lite"/>
    </source>
</evidence>
<feature type="region of interest" description="Disordered" evidence="1">
    <location>
        <begin position="292"/>
        <end position="312"/>
    </location>
</feature>
<feature type="transmembrane region" description="Helical" evidence="2">
    <location>
        <begin position="170"/>
        <end position="191"/>
    </location>
</feature>